<gene>
    <name evidence="12" type="ORF">HPTL_1330</name>
</gene>
<evidence type="ECO:0000313" key="12">
    <source>
        <dbReference type="EMBL" id="BBD77594.1"/>
    </source>
</evidence>
<evidence type="ECO:0000256" key="3">
    <source>
        <dbReference type="ARBA" id="ARBA00005893"/>
    </source>
</evidence>
<name>A0A2Z6DYJ2_HYDTE</name>
<dbReference type="GO" id="GO:0008781">
    <property type="term" value="F:N-acylneuraminate cytidylyltransferase activity"/>
    <property type="evidence" value="ECO:0007669"/>
    <property type="project" value="TreeGrafter"/>
</dbReference>
<evidence type="ECO:0000256" key="9">
    <source>
        <dbReference type="ARBA" id="ARBA00022842"/>
    </source>
</evidence>
<dbReference type="GO" id="GO:0046872">
    <property type="term" value="F:metal ion binding"/>
    <property type="evidence" value="ECO:0007669"/>
    <property type="project" value="UniProtKB-KW"/>
</dbReference>
<comment type="similarity">
    <text evidence="3">Belongs to the KdsC family.</text>
</comment>
<dbReference type="EMBL" id="AP018558">
    <property type="protein sequence ID" value="BBD77594.1"/>
    <property type="molecule type" value="Genomic_DNA"/>
</dbReference>
<dbReference type="InterPro" id="IPR036412">
    <property type="entry name" value="HAD-like_sf"/>
</dbReference>
<dbReference type="InterPro" id="IPR050793">
    <property type="entry name" value="CMP-NeuNAc_synthase"/>
</dbReference>
<sequence length="177" mass="19200">MNAQAKARAVRLMGFDIDGVMTDGRLYYGPDGETLKVFHSRDGHGLKLLMRAGIVVVVISGRRSAALEARCAELGVHECHLGVEDKLATLQTILARRNLTRQQAGYMGDDIVDLEILCQCGFSAAPADAHPEVCARVDYRAALPGGHGAVREVCDWLLKTQNRYQQLVQEALGSAAP</sequence>
<dbReference type="PIRSF" id="PIRSF006118">
    <property type="entry name" value="KDO8-P_Ptase"/>
    <property type="match status" value="1"/>
</dbReference>
<comment type="cofactor">
    <cofactor evidence="2 11">
        <name>Mg(2+)</name>
        <dbReference type="ChEBI" id="CHEBI:18420"/>
    </cofactor>
</comment>
<dbReference type="FunFam" id="3.40.50.1000:FF:000029">
    <property type="entry name" value="3-deoxy-D-manno-octulosonate 8-phosphate phosphatase KdsC"/>
    <property type="match status" value="1"/>
</dbReference>
<evidence type="ECO:0000256" key="10">
    <source>
        <dbReference type="ARBA" id="ARBA00031051"/>
    </source>
</evidence>
<evidence type="ECO:0000256" key="6">
    <source>
        <dbReference type="ARBA" id="ARBA00020092"/>
    </source>
</evidence>
<evidence type="ECO:0000256" key="5">
    <source>
        <dbReference type="ARBA" id="ARBA00013066"/>
    </source>
</evidence>
<proteinExistence type="inferred from homology"/>
<dbReference type="InterPro" id="IPR010023">
    <property type="entry name" value="KdsC_fam"/>
</dbReference>
<dbReference type="GO" id="GO:0019143">
    <property type="term" value="F:3-deoxy-manno-octulosonate-8-phosphatase activity"/>
    <property type="evidence" value="ECO:0007669"/>
    <property type="project" value="UniProtKB-EC"/>
</dbReference>
<dbReference type="PANTHER" id="PTHR21485">
    <property type="entry name" value="HAD SUPERFAMILY MEMBERS CMAS AND KDSC"/>
    <property type="match status" value="1"/>
</dbReference>
<feature type="binding site" evidence="11">
    <location>
        <position position="109"/>
    </location>
    <ligand>
        <name>Mg(2+)</name>
        <dbReference type="ChEBI" id="CHEBI:18420"/>
    </ligand>
</feature>
<dbReference type="AlphaFoldDB" id="A0A2Z6DYJ2"/>
<comment type="subunit">
    <text evidence="4">Homotetramer.</text>
</comment>
<protein>
    <recommendedName>
        <fullName evidence="6">3-deoxy-D-manno-octulosonate 8-phosphate phosphatase KdsC</fullName>
        <ecNumber evidence="5">3.1.3.45</ecNumber>
    </recommendedName>
    <alternativeName>
        <fullName evidence="10">KDO 8-P phosphatase</fullName>
    </alternativeName>
</protein>
<dbReference type="SFLD" id="SFLDS00003">
    <property type="entry name" value="Haloacid_Dehalogenase"/>
    <property type="match status" value="1"/>
</dbReference>
<feature type="binding site" evidence="11">
    <location>
        <position position="18"/>
    </location>
    <ligand>
        <name>substrate</name>
    </ligand>
</feature>
<evidence type="ECO:0000256" key="8">
    <source>
        <dbReference type="ARBA" id="ARBA00022801"/>
    </source>
</evidence>
<evidence type="ECO:0000256" key="1">
    <source>
        <dbReference type="ARBA" id="ARBA00000898"/>
    </source>
</evidence>
<comment type="catalytic activity">
    <reaction evidence="1">
        <text>3-deoxy-alpha-D-manno-2-octulosonate-8-phosphate + H2O = 3-deoxy-alpha-D-manno-oct-2-ulosonate + phosphate</text>
        <dbReference type="Rhea" id="RHEA:11500"/>
        <dbReference type="ChEBI" id="CHEBI:15377"/>
        <dbReference type="ChEBI" id="CHEBI:43474"/>
        <dbReference type="ChEBI" id="CHEBI:85985"/>
        <dbReference type="ChEBI" id="CHEBI:85986"/>
        <dbReference type="EC" id="3.1.3.45"/>
    </reaction>
</comment>
<dbReference type="PANTHER" id="PTHR21485:SF3">
    <property type="entry name" value="N-ACYLNEURAMINATE CYTIDYLYLTRANSFERASE"/>
    <property type="match status" value="1"/>
</dbReference>
<dbReference type="CDD" id="cd01630">
    <property type="entry name" value="HAD_KDO-like"/>
    <property type="match status" value="1"/>
</dbReference>
<dbReference type="SUPFAM" id="SSF56784">
    <property type="entry name" value="HAD-like"/>
    <property type="match status" value="1"/>
</dbReference>
<evidence type="ECO:0000313" key="13">
    <source>
        <dbReference type="Proteomes" id="UP000262004"/>
    </source>
</evidence>
<dbReference type="Gene3D" id="3.40.50.1000">
    <property type="entry name" value="HAD superfamily/HAD-like"/>
    <property type="match status" value="1"/>
</dbReference>
<keyword evidence="9 11" id="KW-0460">Magnesium</keyword>
<dbReference type="KEGG" id="htl:HPTL_1330"/>
<dbReference type="NCBIfam" id="TIGR01670">
    <property type="entry name" value="KdsC-phosphatas"/>
    <property type="match status" value="1"/>
</dbReference>
<dbReference type="SFLD" id="SFLDG01136">
    <property type="entry name" value="C1.6:_Phosphoserine_Phosphatas"/>
    <property type="match status" value="1"/>
</dbReference>
<keyword evidence="13" id="KW-1185">Reference proteome</keyword>
<evidence type="ECO:0000256" key="7">
    <source>
        <dbReference type="ARBA" id="ARBA00022723"/>
    </source>
</evidence>
<dbReference type="RefSeq" id="WP_119335318.1">
    <property type="nucleotide sequence ID" value="NZ_AP018558.1"/>
</dbReference>
<keyword evidence="7 11" id="KW-0479">Metal-binding</keyword>
<accession>A0A2Z6DYJ2</accession>
<dbReference type="OrthoDB" id="5297105at2"/>
<dbReference type="InterPro" id="IPR023214">
    <property type="entry name" value="HAD_sf"/>
</dbReference>
<reference evidence="12 13" key="1">
    <citation type="submission" date="2018-04" db="EMBL/GenBank/DDBJ databases">
        <title>Complete genome sequence of Hydrogenophilus thermoluteolus TH-1.</title>
        <authorList>
            <person name="Arai H."/>
        </authorList>
    </citation>
    <scope>NUCLEOTIDE SEQUENCE [LARGE SCALE GENOMIC DNA]</scope>
    <source>
        <strain evidence="12 13">TH-1</strain>
    </source>
</reference>
<feature type="binding site" evidence="11">
    <location>
        <position position="16"/>
    </location>
    <ligand>
        <name>Mg(2+)</name>
        <dbReference type="ChEBI" id="CHEBI:18420"/>
    </ligand>
</feature>
<keyword evidence="8" id="KW-0378">Hydrolase</keyword>
<evidence type="ECO:0000256" key="4">
    <source>
        <dbReference type="ARBA" id="ARBA00011881"/>
    </source>
</evidence>
<evidence type="ECO:0000256" key="11">
    <source>
        <dbReference type="PIRSR" id="PIRSR006118-2"/>
    </source>
</evidence>
<dbReference type="Proteomes" id="UP000262004">
    <property type="component" value="Chromosome"/>
</dbReference>
<dbReference type="SFLD" id="SFLDG01138">
    <property type="entry name" value="C1.6.2:_Deoxy-d-mannose-octulo"/>
    <property type="match status" value="1"/>
</dbReference>
<dbReference type="EC" id="3.1.3.45" evidence="5"/>
<organism evidence="12 13">
    <name type="scientific">Hydrogenophilus thermoluteolus</name>
    <name type="common">Pseudomonas hydrogenothermophila</name>
    <dbReference type="NCBI Taxonomy" id="297"/>
    <lineage>
        <taxon>Bacteria</taxon>
        <taxon>Pseudomonadati</taxon>
        <taxon>Pseudomonadota</taxon>
        <taxon>Hydrogenophilia</taxon>
        <taxon>Hydrogenophilales</taxon>
        <taxon>Hydrogenophilaceae</taxon>
        <taxon>Hydrogenophilus</taxon>
    </lineage>
</organism>
<evidence type="ECO:0000256" key="2">
    <source>
        <dbReference type="ARBA" id="ARBA00001946"/>
    </source>
</evidence>